<evidence type="ECO:0000259" key="4">
    <source>
        <dbReference type="Pfam" id="PF13439"/>
    </source>
</evidence>
<dbReference type="PANTHER" id="PTHR12526:SF636">
    <property type="entry name" value="BLL3647 PROTEIN"/>
    <property type="match status" value="1"/>
</dbReference>
<evidence type="ECO:0000259" key="3">
    <source>
        <dbReference type="Pfam" id="PF00534"/>
    </source>
</evidence>
<evidence type="ECO:0000313" key="5">
    <source>
        <dbReference type="EMBL" id="GAA1571735.1"/>
    </source>
</evidence>
<sequence length="398" mass="42703">MEDESSAGGAATLTAVPAQASTPAGAGLRVCIVIGQLGLGGTEKQIVMLADGLQRRGSDVTVVVLTGEGPRSAALREAGVRTVYLGWTPRPGWRAVSCLLATFVRLTRFLRETRPELVHAFLFHSYVMAAPAARIARVPVVIAGRRSLDDFKQGRRMALLTERIATRMTHLLVANAYAVAACVRRTEKVTTTKIKVIYNGLPDEAFADARPAHIRSKRPVVLCVANFKRYKGHDHLLEAGRLLSDRGTPCTFVFAGGGEQRRALIRQATRLGVDLRMLGPRTDVDRLLARADAVVLPSLTEGMSNAVMEAMAAGRPVIATAVGGSPELLANGRGLLVPPRDPAGLADAIAGVLADPGRAQAMGRAARQWSRIHLHSDTMVDQHVDLYRGMLAAAQVRR</sequence>
<keyword evidence="1" id="KW-0328">Glycosyltransferase</keyword>
<keyword evidence="6" id="KW-1185">Reference proteome</keyword>
<organism evidence="5 6">
    <name type="scientific">Dactylosporangium maewongense</name>
    <dbReference type="NCBI Taxonomy" id="634393"/>
    <lineage>
        <taxon>Bacteria</taxon>
        <taxon>Bacillati</taxon>
        <taxon>Actinomycetota</taxon>
        <taxon>Actinomycetes</taxon>
        <taxon>Micromonosporales</taxon>
        <taxon>Micromonosporaceae</taxon>
        <taxon>Dactylosporangium</taxon>
    </lineage>
</organism>
<dbReference type="PANTHER" id="PTHR12526">
    <property type="entry name" value="GLYCOSYLTRANSFERASE"/>
    <property type="match status" value="1"/>
</dbReference>
<dbReference type="SUPFAM" id="SSF53756">
    <property type="entry name" value="UDP-Glycosyltransferase/glycogen phosphorylase"/>
    <property type="match status" value="1"/>
</dbReference>
<evidence type="ECO:0000256" key="1">
    <source>
        <dbReference type="ARBA" id="ARBA00022676"/>
    </source>
</evidence>
<feature type="domain" description="Glycosyl transferase family 1" evidence="3">
    <location>
        <begin position="213"/>
        <end position="369"/>
    </location>
</feature>
<accession>A0ABP4P1Y0</accession>
<gene>
    <name evidence="5" type="ORF">GCM10009827_112110</name>
</gene>
<evidence type="ECO:0000313" key="6">
    <source>
        <dbReference type="Proteomes" id="UP001501470"/>
    </source>
</evidence>
<reference evidence="6" key="1">
    <citation type="journal article" date="2019" name="Int. J. Syst. Evol. Microbiol.">
        <title>The Global Catalogue of Microorganisms (GCM) 10K type strain sequencing project: providing services to taxonomists for standard genome sequencing and annotation.</title>
        <authorList>
            <consortium name="The Broad Institute Genomics Platform"/>
            <consortium name="The Broad Institute Genome Sequencing Center for Infectious Disease"/>
            <person name="Wu L."/>
            <person name="Ma J."/>
        </authorList>
    </citation>
    <scope>NUCLEOTIDE SEQUENCE [LARGE SCALE GENOMIC DNA]</scope>
    <source>
        <strain evidence="6">JCM 15933</strain>
    </source>
</reference>
<name>A0ABP4P1Y0_9ACTN</name>
<keyword evidence="2" id="KW-0808">Transferase</keyword>
<protein>
    <submittedName>
        <fullName evidence="5">Glycosyltransferase</fullName>
    </submittedName>
</protein>
<dbReference type="EMBL" id="BAAAQD010000047">
    <property type="protein sequence ID" value="GAA1571735.1"/>
    <property type="molecule type" value="Genomic_DNA"/>
</dbReference>
<dbReference type="InterPro" id="IPR001296">
    <property type="entry name" value="Glyco_trans_1"/>
</dbReference>
<proteinExistence type="predicted"/>
<dbReference type="RefSeq" id="WP_344514489.1">
    <property type="nucleotide sequence ID" value="NZ_BAAAQD010000047.1"/>
</dbReference>
<dbReference type="Pfam" id="PF00534">
    <property type="entry name" value="Glycos_transf_1"/>
    <property type="match status" value="1"/>
</dbReference>
<dbReference type="Pfam" id="PF13439">
    <property type="entry name" value="Glyco_transf_4"/>
    <property type="match status" value="1"/>
</dbReference>
<dbReference type="Proteomes" id="UP001501470">
    <property type="component" value="Unassembled WGS sequence"/>
</dbReference>
<comment type="caution">
    <text evidence="5">The sequence shown here is derived from an EMBL/GenBank/DDBJ whole genome shotgun (WGS) entry which is preliminary data.</text>
</comment>
<feature type="domain" description="Glycosyltransferase subfamily 4-like N-terminal" evidence="4">
    <location>
        <begin position="40"/>
        <end position="202"/>
    </location>
</feature>
<dbReference type="InterPro" id="IPR028098">
    <property type="entry name" value="Glyco_trans_4-like_N"/>
</dbReference>
<evidence type="ECO:0000256" key="2">
    <source>
        <dbReference type="ARBA" id="ARBA00022679"/>
    </source>
</evidence>
<dbReference type="Gene3D" id="3.40.50.2000">
    <property type="entry name" value="Glycogen Phosphorylase B"/>
    <property type="match status" value="2"/>
</dbReference>